<dbReference type="Gene3D" id="1.10.510.10">
    <property type="entry name" value="Transferase(Phosphotransferase) domain 1"/>
    <property type="match status" value="1"/>
</dbReference>
<protein>
    <recommendedName>
        <fullName evidence="4">Protein kinase domain-containing protein</fullName>
    </recommendedName>
</protein>
<feature type="region of interest" description="Disordered" evidence="1">
    <location>
        <begin position="1"/>
        <end position="21"/>
    </location>
</feature>
<evidence type="ECO:0000313" key="3">
    <source>
        <dbReference type="Proteomes" id="UP000722485"/>
    </source>
</evidence>
<dbReference type="AlphaFoldDB" id="A0A9P5L663"/>
<gene>
    <name evidence="2" type="ORF">G7Z17_g8852</name>
</gene>
<dbReference type="PANTHER" id="PTHR37542:SF1">
    <property type="entry name" value="PRION-INHIBITION AND PROPAGATION HELO DOMAIN-CONTAINING PROTEIN"/>
    <property type="match status" value="1"/>
</dbReference>
<feature type="compositionally biased region" description="Polar residues" evidence="1">
    <location>
        <begin position="246"/>
        <end position="257"/>
    </location>
</feature>
<dbReference type="PANTHER" id="PTHR37542">
    <property type="entry name" value="HELO DOMAIN-CONTAINING PROTEIN-RELATED"/>
    <property type="match status" value="1"/>
</dbReference>
<comment type="caution">
    <text evidence="2">The sequence shown here is derived from an EMBL/GenBank/DDBJ whole genome shotgun (WGS) entry which is preliminary data.</text>
</comment>
<name>A0A9P5L663_9HYPO</name>
<sequence length="664" mass="73521">MTVREHPSEGGTTGMMGIPVASTQPRNTAPICAICTICATAWDNHSSAAQPSRAEEKAPIITTQRIAVPTGVARKRHFLTLTYSTTNANRASNPPRCIAFIVKTCNNYKAADEEVAERIAIVENCWTRTRMQTDFIQPLGPIIDAEHNRVLDNVLRILAVKLSSAETSLKGVLAKRQKNGGELRAGFLGFAKSVRRGKYAFVKDALDGVIRDLEEWQQRFDPSWFLIMRMANPVIDNQLREAMGRQNASSQSLSVAPSQPGRPVSPNPSSSPRPRRQRSQQQLPHRTQNSFLTTGLQQTSSPLSLADGIRTALRTNGPRSSIFLPPVAFDFTPIPYSKAKAARRHGSNDRWFIVDSLVCRPGSTDAMTNDVRDLAQKLSHADPLTFGLLNCKGAMRITDPRQPSHIISFDLFLRIPDGMEIPQSLRQFFLLYPGGTGSSPSITRRVRIAQQLAKSVSYVHTFNFVHKSISPESVLLLEDVNSSRSATFLVGFDRFRSADGATSLQGDSAWYQNIYRHPSRQGESPEDTYRMQHDIYSLGVCLLEIGLWESFVEYPSDTPSPGGPIRDFVAQLTGPGRGAQRISGPSVLGFEAKEYMERLATDRLPQAMGERYSQVVQSCLTCLDRDNEDFGGDAAQQAAADPDGIHLGVRFYDVILERLNEIMI</sequence>
<dbReference type="OrthoDB" id="1911848at2759"/>
<dbReference type="SUPFAM" id="SSF56112">
    <property type="entry name" value="Protein kinase-like (PK-like)"/>
    <property type="match status" value="1"/>
</dbReference>
<proteinExistence type="predicted"/>
<dbReference type="EMBL" id="JAANBB010000235">
    <property type="protein sequence ID" value="KAF7545872.1"/>
    <property type="molecule type" value="Genomic_DNA"/>
</dbReference>
<dbReference type="Proteomes" id="UP000722485">
    <property type="component" value="Unassembled WGS sequence"/>
</dbReference>
<dbReference type="InterPro" id="IPR011009">
    <property type="entry name" value="Kinase-like_dom_sf"/>
</dbReference>
<feature type="region of interest" description="Disordered" evidence="1">
    <location>
        <begin position="243"/>
        <end position="299"/>
    </location>
</feature>
<feature type="compositionally biased region" description="Polar residues" evidence="1">
    <location>
        <begin position="283"/>
        <end position="299"/>
    </location>
</feature>
<evidence type="ECO:0000313" key="2">
    <source>
        <dbReference type="EMBL" id="KAF7545872.1"/>
    </source>
</evidence>
<keyword evidence="3" id="KW-1185">Reference proteome</keyword>
<evidence type="ECO:0008006" key="4">
    <source>
        <dbReference type="Google" id="ProtNLM"/>
    </source>
</evidence>
<accession>A0A9P5L663</accession>
<evidence type="ECO:0000256" key="1">
    <source>
        <dbReference type="SAM" id="MobiDB-lite"/>
    </source>
</evidence>
<reference evidence="2" key="1">
    <citation type="submission" date="2020-03" db="EMBL/GenBank/DDBJ databases">
        <title>Draft Genome Sequence of Cylindrodendrum hubeiense.</title>
        <authorList>
            <person name="Buettner E."/>
            <person name="Kellner H."/>
        </authorList>
    </citation>
    <scope>NUCLEOTIDE SEQUENCE</scope>
    <source>
        <strain evidence="2">IHI 201604</strain>
    </source>
</reference>
<organism evidence="2 3">
    <name type="scientific">Cylindrodendrum hubeiense</name>
    <dbReference type="NCBI Taxonomy" id="595255"/>
    <lineage>
        <taxon>Eukaryota</taxon>
        <taxon>Fungi</taxon>
        <taxon>Dikarya</taxon>
        <taxon>Ascomycota</taxon>
        <taxon>Pezizomycotina</taxon>
        <taxon>Sordariomycetes</taxon>
        <taxon>Hypocreomycetidae</taxon>
        <taxon>Hypocreales</taxon>
        <taxon>Nectriaceae</taxon>
        <taxon>Cylindrodendrum</taxon>
    </lineage>
</organism>